<keyword evidence="11" id="KW-1015">Disulfide bond</keyword>
<dbReference type="PROSITE" id="PS51682">
    <property type="entry name" value="SAM_OMT_I"/>
    <property type="match status" value="1"/>
</dbReference>
<evidence type="ECO:0000256" key="13">
    <source>
        <dbReference type="ARBA" id="ARBA00051279"/>
    </source>
</evidence>
<reference evidence="15 16" key="1">
    <citation type="submission" date="2018-10" db="EMBL/GenBank/DDBJ databases">
        <title>Genome assembly for a Yunnan-Guizhou Plateau 3E fish, Anabarilius grahami (Regan), and its evolutionary and genetic applications.</title>
        <authorList>
            <person name="Jiang W."/>
        </authorList>
    </citation>
    <scope>NUCLEOTIDE SEQUENCE [LARGE SCALE GENOMIC DNA]</scope>
    <source>
        <strain evidence="15">AG-KIZ</strain>
        <tissue evidence="15">Muscle</tissue>
    </source>
</reference>
<dbReference type="FunFam" id="3.40.50.150:FF:000054">
    <property type="entry name" value="Catechol O-methyltransferase"/>
    <property type="match status" value="1"/>
</dbReference>
<comment type="subcellular location">
    <subcellularLocation>
        <location evidence="1">Endoplasmic reticulum</location>
    </subcellularLocation>
</comment>
<evidence type="ECO:0000256" key="2">
    <source>
        <dbReference type="ARBA" id="ARBA00012880"/>
    </source>
</evidence>
<dbReference type="InterPro" id="IPR002935">
    <property type="entry name" value="SAM_O-MeTrfase"/>
</dbReference>
<keyword evidence="4 15" id="KW-0808">Transferase</keyword>
<keyword evidence="5" id="KW-0949">S-adenosyl-L-methionine</keyword>
<dbReference type="GO" id="GO:0032259">
    <property type="term" value="P:methylation"/>
    <property type="evidence" value="ECO:0007669"/>
    <property type="project" value="UniProtKB-KW"/>
</dbReference>
<dbReference type="SUPFAM" id="SSF53335">
    <property type="entry name" value="S-adenosyl-L-methionine-dependent methyltransferases"/>
    <property type="match status" value="1"/>
</dbReference>
<dbReference type="GO" id="GO:0042424">
    <property type="term" value="P:catecholamine catabolic process"/>
    <property type="evidence" value="ECO:0007669"/>
    <property type="project" value="TreeGrafter"/>
</dbReference>
<evidence type="ECO:0000256" key="7">
    <source>
        <dbReference type="ARBA" id="ARBA00022740"/>
    </source>
</evidence>
<comment type="similarity">
    <text evidence="12">Belongs to the class I-like SAM-binding methyltransferase superfamily. Cation-dependent O-methyltransferase family.</text>
</comment>
<proteinExistence type="inferred from homology"/>
<keyword evidence="9" id="KW-0531">Neurotransmitter degradation</keyword>
<name>A0A3N0Z8E3_ANAGA</name>
<dbReference type="GO" id="GO:0005783">
    <property type="term" value="C:endoplasmic reticulum"/>
    <property type="evidence" value="ECO:0007669"/>
    <property type="project" value="UniProtKB-SubCell"/>
</dbReference>
<comment type="catalytic activity">
    <reaction evidence="13">
        <text>a catechol + S-adenosyl-L-methionine = a guaiacol + S-adenosyl-L-homocysteine + H(+)</text>
        <dbReference type="Rhea" id="RHEA:17877"/>
        <dbReference type="ChEBI" id="CHEBI:15378"/>
        <dbReference type="ChEBI" id="CHEBI:33566"/>
        <dbReference type="ChEBI" id="CHEBI:57856"/>
        <dbReference type="ChEBI" id="CHEBI:59789"/>
        <dbReference type="ChEBI" id="CHEBI:134251"/>
        <dbReference type="EC" id="2.1.1.6"/>
    </reaction>
</comment>
<evidence type="ECO:0000256" key="6">
    <source>
        <dbReference type="ARBA" id="ARBA00022729"/>
    </source>
</evidence>
<keyword evidence="15" id="KW-0472">Membrane</keyword>
<dbReference type="PANTHER" id="PTHR43836:SF1">
    <property type="entry name" value="TRANSMEMBRANE O-METHYLTRANSFERASE"/>
    <property type="match status" value="1"/>
</dbReference>
<keyword evidence="6" id="KW-0732">Signal</keyword>
<keyword evidence="10" id="KW-0128">Catecholamine metabolism</keyword>
<dbReference type="EMBL" id="RJVU01006538">
    <property type="protein sequence ID" value="ROL54715.1"/>
    <property type="molecule type" value="Genomic_DNA"/>
</dbReference>
<dbReference type="GO" id="GO:0016206">
    <property type="term" value="F:catechol O-methyltransferase activity"/>
    <property type="evidence" value="ECO:0007669"/>
    <property type="project" value="UniProtKB-EC"/>
</dbReference>
<dbReference type="CDD" id="cd02440">
    <property type="entry name" value="AdoMet_MTases"/>
    <property type="match status" value="1"/>
</dbReference>
<evidence type="ECO:0000256" key="5">
    <source>
        <dbReference type="ARBA" id="ARBA00022691"/>
    </source>
</evidence>
<keyword evidence="16" id="KW-1185">Reference proteome</keyword>
<dbReference type="GO" id="GO:0007605">
    <property type="term" value="P:sensory perception of sound"/>
    <property type="evidence" value="ECO:0007669"/>
    <property type="project" value="UniProtKB-KW"/>
</dbReference>
<evidence type="ECO:0000259" key="14">
    <source>
        <dbReference type="Pfam" id="PF03024"/>
    </source>
</evidence>
<dbReference type="Proteomes" id="UP000281406">
    <property type="component" value="Unassembled WGS sequence"/>
</dbReference>
<keyword evidence="7" id="KW-1009">Hearing</keyword>
<evidence type="ECO:0000256" key="4">
    <source>
        <dbReference type="ARBA" id="ARBA00022679"/>
    </source>
</evidence>
<keyword evidence="15" id="KW-0812">Transmembrane</keyword>
<evidence type="ECO:0000256" key="12">
    <source>
        <dbReference type="ARBA" id="ARBA00023453"/>
    </source>
</evidence>
<evidence type="ECO:0000256" key="3">
    <source>
        <dbReference type="ARBA" id="ARBA00022603"/>
    </source>
</evidence>
<gene>
    <name evidence="15" type="ORF">DPX16_1601</name>
</gene>
<comment type="caution">
    <text evidence="15">The sequence shown here is derived from an EMBL/GenBank/DDBJ whole genome shotgun (WGS) entry which is preliminary data.</text>
</comment>
<dbReference type="Pfam" id="PF03024">
    <property type="entry name" value="Folate_rec"/>
    <property type="match status" value="1"/>
</dbReference>
<dbReference type="EC" id="2.1.1.6" evidence="2"/>
<evidence type="ECO:0000313" key="16">
    <source>
        <dbReference type="Proteomes" id="UP000281406"/>
    </source>
</evidence>
<evidence type="ECO:0000256" key="1">
    <source>
        <dbReference type="ARBA" id="ARBA00004240"/>
    </source>
</evidence>
<sequence length="530" mass="60304">MVSPAIALALLPLLLTLIIRYRYFFVLLYRAVLIRWVRDCLTGLSREERGYQYILTHATPGDSQSILDTFDQWCSKVEFISNIGPKKGKILDRLLLEHCPITVLELGTHCGYSTVRIARSLPIGARIYSVEMDERNAGVAEKVIRLAGFDEDMVELIVRPSDEVIPRLREDFGVEHLDFVFMDHWKRCYLPDLQLLEGSGLLGEGSIILADNVIFPGAPNFLRHARRSGLYEVRVHRATLEYIRGIRDGMAELTFLGIKSGLDHPLVLVLIGSFHVDLSAVARPGVADISAVLRFFCRQTQHVYGRKTPDIRAQTGGTAVSAGMSLSALLKIKICSPWKESACCTANTTEEAHQDNSYLYNFNWNHCGIMSDKCKKHFIQDTCFYECSPHLGPWIQPANETWRKERILDVPLCREDCESWYEDCKNDYTCKENWHKGWDWSTGINHCPKGSHCSRWTEIFPSAQDMCEKIWSNSYKYTTLSKGSGRCMQMWFEGPNPNKKVAEYYLNGDAETVAIATGLHVFALLMMLLH</sequence>
<keyword evidence="8" id="KW-0256">Endoplasmic reticulum</keyword>
<dbReference type="Gene3D" id="3.40.50.150">
    <property type="entry name" value="Vaccinia Virus protein VP39"/>
    <property type="match status" value="1"/>
</dbReference>
<dbReference type="GO" id="GO:0042417">
    <property type="term" value="P:dopamine metabolic process"/>
    <property type="evidence" value="ECO:0007669"/>
    <property type="project" value="TreeGrafter"/>
</dbReference>
<dbReference type="InterPro" id="IPR029063">
    <property type="entry name" value="SAM-dependent_MTases_sf"/>
</dbReference>
<dbReference type="AlphaFoldDB" id="A0A3N0Z8E3"/>
<keyword evidence="3 15" id="KW-0489">Methyltransferase</keyword>
<feature type="domain" description="Folate receptor-like" evidence="14">
    <location>
        <begin position="334"/>
        <end position="489"/>
    </location>
</feature>
<dbReference type="Pfam" id="PF01596">
    <property type="entry name" value="Methyltransf_3"/>
    <property type="match status" value="1"/>
</dbReference>
<accession>A0A3N0Z8E3</accession>
<dbReference type="OrthoDB" id="186626at2759"/>
<evidence type="ECO:0000256" key="10">
    <source>
        <dbReference type="ARBA" id="ARBA00022939"/>
    </source>
</evidence>
<dbReference type="PANTHER" id="PTHR43836">
    <property type="entry name" value="CATECHOL O-METHYLTRANSFERASE 1-RELATED"/>
    <property type="match status" value="1"/>
</dbReference>
<evidence type="ECO:0000256" key="8">
    <source>
        <dbReference type="ARBA" id="ARBA00022824"/>
    </source>
</evidence>
<organism evidence="15 16">
    <name type="scientific">Anabarilius grahami</name>
    <name type="common">Kanglang fish</name>
    <name type="synonym">Barilius grahami</name>
    <dbReference type="NCBI Taxonomy" id="495550"/>
    <lineage>
        <taxon>Eukaryota</taxon>
        <taxon>Metazoa</taxon>
        <taxon>Chordata</taxon>
        <taxon>Craniata</taxon>
        <taxon>Vertebrata</taxon>
        <taxon>Euteleostomi</taxon>
        <taxon>Actinopterygii</taxon>
        <taxon>Neopterygii</taxon>
        <taxon>Teleostei</taxon>
        <taxon>Ostariophysi</taxon>
        <taxon>Cypriniformes</taxon>
        <taxon>Xenocyprididae</taxon>
        <taxon>Xenocypridinae</taxon>
        <taxon>Xenocypridinae incertae sedis</taxon>
        <taxon>Anabarilius</taxon>
    </lineage>
</organism>
<evidence type="ECO:0000313" key="15">
    <source>
        <dbReference type="EMBL" id="ROL54715.1"/>
    </source>
</evidence>
<protein>
    <recommendedName>
        <fullName evidence="2">catechol O-methyltransferase</fullName>
        <ecNumber evidence="2">2.1.1.6</ecNumber>
    </recommendedName>
</protein>
<evidence type="ECO:0000256" key="11">
    <source>
        <dbReference type="ARBA" id="ARBA00023157"/>
    </source>
</evidence>
<dbReference type="InterPro" id="IPR018143">
    <property type="entry name" value="Folate_rcpt-like"/>
</dbReference>
<evidence type="ECO:0000256" key="9">
    <source>
        <dbReference type="ARBA" id="ARBA00022867"/>
    </source>
</evidence>
<dbReference type="GO" id="GO:0032502">
    <property type="term" value="P:developmental process"/>
    <property type="evidence" value="ECO:0007669"/>
    <property type="project" value="TreeGrafter"/>
</dbReference>